<sequence length="599" mass="59848">MSEAPIAAGSQGGGPVERTRAVLARLGAPEPLAEPLVGVLGPGAAEELDADPWRLLALPRITPEQADHCARRALGEGPSPDDPRRGRAIVAHLLGRAAREGHTAIEERRLARAVRAAGVRTAEAAMTAALDDGGVMVFESFPDDGDPFGEGGEAAEMPEPERHYGLARLGLAEQDLGEGLVRLSGTGEPVMDSATAAETVAATAARLGVEIAPETVAALVTVALRGVSVLTHGAGSRAAVAHVVACAADIGAESELGVAVAAPTAQAAAALNAELTALGDGGAGAVAVPLARLLECRGPGAFGRGAERPVEAGLVVVTDAMALDVEHAAALVEACADGTHLVLVADPAEAPSVGPGQVVADLAASRALAVAELPDAAGAGPLAELAALVAGGELGEVAAPRREVVVVPAGSGAEAAHRTLQLIGDSIPRAVGIPAEEVQIVAATRGGEAGADALNAACKARFNPGPGAYNGVDPGDRVLLAADGPGYAAGDVGHLRAVEGGGLAVELPDGTSVGLADAAHLRPGWAITVAAAHGGRWPAVVAVFGPQTRGSRPQVYTAVTRARHHLSVVHASGPALARAVREIPSLPRHSRLVRILREG</sequence>
<gene>
    <name evidence="3" type="ORF">HNR23_001490</name>
</gene>
<feature type="domain" description="ATP-dependent RecD2 DNA helicase-like helix-hairpin-helix" evidence="2">
    <location>
        <begin position="18"/>
        <end position="103"/>
    </location>
</feature>
<dbReference type="Pfam" id="PF13538">
    <property type="entry name" value="UvrD_C_2"/>
    <property type="match status" value="1"/>
</dbReference>
<dbReference type="EMBL" id="JACHDS010000001">
    <property type="protein sequence ID" value="MBB6171430.1"/>
    <property type="molecule type" value="Genomic_DNA"/>
</dbReference>
<dbReference type="Proteomes" id="UP000546642">
    <property type="component" value="Unassembled WGS sequence"/>
</dbReference>
<dbReference type="Pfam" id="PF13245">
    <property type="entry name" value="AAA_19"/>
    <property type="match status" value="1"/>
</dbReference>
<dbReference type="InterPro" id="IPR029493">
    <property type="entry name" value="RecD2-like_HHH"/>
</dbReference>
<proteinExistence type="predicted"/>
<evidence type="ECO:0000259" key="1">
    <source>
        <dbReference type="Pfam" id="PF13538"/>
    </source>
</evidence>
<dbReference type="AlphaFoldDB" id="A0A7W9YFX3"/>
<dbReference type="GO" id="GO:0008854">
    <property type="term" value="F:exodeoxyribonuclease V activity"/>
    <property type="evidence" value="ECO:0007669"/>
    <property type="project" value="UniProtKB-EC"/>
</dbReference>
<keyword evidence="4" id="KW-1185">Reference proteome</keyword>
<dbReference type="CDD" id="cd18809">
    <property type="entry name" value="SF1_C_RecD"/>
    <property type="match status" value="1"/>
</dbReference>
<comment type="caution">
    <text evidence="3">The sequence shown here is derived from an EMBL/GenBank/DDBJ whole genome shotgun (WGS) entry which is preliminary data.</text>
</comment>
<evidence type="ECO:0000313" key="4">
    <source>
        <dbReference type="Proteomes" id="UP000546642"/>
    </source>
</evidence>
<dbReference type="SUPFAM" id="SSF52540">
    <property type="entry name" value="P-loop containing nucleoside triphosphate hydrolases"/>
    <property type="match status" value="1"/>
</dbReference>
<dbReference type="InterPro" id="IPR027785">
    <property type="entry name" value="UvrD-like_helicase_C"/>
</dbReference>
<name>A0A7W9YFX3_9ACTN</name>
<keyword evidence="3" id="KW-0378">Hydrolase</keyword>
<accession>A0A7W9YFX3</accession>
<protein>
    <submittedName>
        <fullName evidence="3">Exodeoxyribonuclease V alpha subunit</fullName>
        <ecNumber evidence="3">3.1.11.5</ecNumber>
    </submittedName>
</protein>
<organism evidence="3 4">
    <name type="scientific">Nocardiopsis mwathae</name>
    <dbReference type="NCBI Taxonomy" id="1472723"/>
    <lineage>
        <taxon>Bacteria</taxon>
        <taxon>Bacillati</taxon>
        <taxon>Actinomycetota</taxon>
        <taxon>Actinomycetes</taxon>
        <taxon>Streptosporangiales</taxon>
        <taxon>Nocardiopsidaceae</taxon>
        <taxon>Nocardiopsis</taxon>
    </lineage>
</organism>
<dbReference type="Gene3D" id="3.40.50.300">
    <property type="entry name" value="P-loop containing nucleotide triphosphate hydrolases"/>
    <property type="match status" value="2"/>
</dbReference>
<evidence type="ECO:0000259" key="2">
    <source>
        <dbReference type="Pfam" id="PF14490"/>
    </source>
</evidence>
<evidence type="ECO:0000313" key="3">
    <source>
        <dbReference type="EMBL" id="MBB6171430.1"/>
    </source>
</evidence>
<dbReference type="EC" id="3.1.11.5" evidence="3"/>
<dbReference type="InterPro" id="IPR027417">
    <property type="entry name" value="P-loop_NTPase"/>
</dbReference>
<dbReference type="Gene3D" id="2.30.30.940">
    <property type="match status" value="1"/>
</dbReference>
<dbReference type="Gene3D" id="1.10.10.2220">
    <property type="match status" value="1"/>
</dbReference>
<reference evidence="3 4" key="1">
    <citation type="submission" date="2020-08" db="EMBL/GenBank/DDBJ databases">
        <title>Sequencing the genomes of 1000 actinobacteria strains.</title>
        <authorList>
            <person name="Klenk H.-P."/>
        </authorList>
    </citation>
    <scope>NUCLEOTIDE SEQUENCE [LARGE SCALE GENOMIC DNA]</scope>
    <source>
        <strain evidence="3 4">DSM 46659</strain>
    </source>
</reference>
<feature type="domain" description="UvrD-like helicase C-terminal" evidence="1">
    <location>
        <begin position="524"/>
        <end position="569"/>
    </location>
</feature>
<dbReference type="Pfam" id="PF14490">
    <property type="entry name" value="HHH_RecD2"/>
    <property type="match status" value="1"/>
</dbReference>
<dbReference type="RefSeq" id="WP_184074699.1">
    <property type="nucleotide sequence ID" value="NZ_JACHDS010000001.1"/>
</dbReference>